<dbReference type="EMBL" id="MCGO01000043">
    <property type="protein sequence ID" value="ORY38558.1"/>
    <property type="molecule type" value="Genomic_DNA"/>
</dbReference>
<dbReference type="GO" id="GO:0005737">
    <property type="term" value="C:cytoplasm"/>
    <property type="evidence" value="ECO:0007669"/>
    <property type="project" value="TreeGrafter"/>
</dbReference>
<dbReference type="Pfam" id="PF07714">
    <property type="entry name" value="PK_Tyr_Ser-Thr"/>
    <property type="match status" value="1"/>
</dbReference>
<dbReference type="Gene3D" id="1.10.510.10">
    <property type="entry name" value="Transferase(Phosphotransferase) domain 1"/>
    <property type="match status" value="1"/>
</dbReference>
<dbReference type="Gene3D" id="3.30.200.20">
    <property type="entry name" value="Phosphorylase Kinase, domain 1"/>
    <property type="match status" value="1"/>
</dbReference>
<dbReference type="InterPro" id="IPR017441">
    <property type="entry name" value="Protein_kinase_ATP_BS"/>
</dbReference>
<keyword evidence="5" id="KW-0418">Kinase</keyword>
<dbReference type="InterPro" id="IPR011009">
    <property type="entry name" value="Kinase-like_dom_sf"/>
</dbReference>
<dbReference type="InterPro" id="IPR001245">
    <property type="entry name" value="Ser-Thr/Tyr_kinase_cat_dom"/>
</dbReference>
<dbReference type="InterPro" id="IPR001611">
    <property type="entry name" value="Leu-rich_rpt"/>
</dbReference>
<name>A0A1Y2BUV4_9FUNG</name>
<keyword evidence="5" id="KW-0808">Transferase</keyword>
<dbReference type="OrthoDB" id="1668230at2759"/>
<dbReference type="GO" id="GO:0004674">
    <property type="term" value="F:protein serine/threonine kinase activity"/>
    <property type="evidence" value="ECO:0007669"/>
    <property type="project" value="UniProtKB-KW"/>
</dbReference>
<proteinExistence type="predicted"/>
<evidence type="ECO:0000313" key="6">
    <source>
        <dbReference type="Proteomes" id="UP000193642"/>
    </source>
</evidence>
<dbReference type="PANTHER" id="PTHR48051:SF1">
    <property type="entry name" value="RAS SUPPRESSOR PROTEIN 1"/>
    <property type="match status" value="1"/>
</dbReference>
<evidence type="ECO:0000259" key="4">
    <source>
        <dbReference type="PROSITE" id="PS50011"/>
    </source>
</evidence>
<evidence type="ECO:0000256" key="1">
    <source>
        <dbReference type="ARBA" id="ARBA00022614"/>
    </source>
</evidence>
<dbReference type="SMART" id="SM00364">
    <property type="entry name" value="LRR_BAC"/>
    <property type="match status" value="2"/>
</dbReference>
<dbReference type="InterPro" id="IPR000719">
    <property type="entry name" value="Prot_kinase_dom"/>
</dbReference>
<evidence type="ECO:0000313" key="5">
    <source>
        <dbReference type="EMBL" id="ORY38558.1"/>
    </source>
</evidence>
<keyword evidence="3" id="KW-0547">Nucleotide-binding</keyword>
<keyword evidence="5" id="KW-0723">Serine/threonine-protein kinase</keyword>
<dbReference type="Gene3D" id="3.80.10.10">
    <property type="entry name" value="Ribonuclease Inhibitor"/>
    <property type="match status" value="1"/>
</dbReference>
<accession>A0A1Y2BUV4</accession>
<keyword evidence="1" id="KW-0433">Leucine-rich repeat</keyword>
<dbReference type="PROSITE" id="PS00107">
    <property type="entry name" value="PROTEIN_KINASE_ATP"/>
    <property type="match status" value="1"/>
</dbReference>
<reference evidence="5 6" key="1">
    <citation type="submission" date="2016-07" db="EMBL/GenBank/DDBJ databases">
        <title>Pervasive Adenine N6-methylation of Active Genes in Fungi.</title>
        <authorList>
            <consortium name="DOE Joint Genome Institute"/>
            <person name="Mondo S.J."/>
            <person name="Dannebaum R.O."/>
            <person name="Kuo R.C."/>
            <person name="Labutti K."/>
            <person name="Haridas S."/>
            <person name="Kuo A."/>
            <person name="Salamov A."/>
            <person name="Ahrendt S.R."/>
            <person name="Lipzen A."/>
            <person name="Sullivan W."/>
            <person name="Andreopoulos W.B."/>
            <person name="Clum A."/>
            <person name="Lindquist E."/>
            <person name="Daum C."/>
            <person name="Ramamoorthy G.K."/>
            <person name="Gryganskyi A."/>
            <person name="Culley D."/>
            <person name="Magnuson J.K."/>
            <person name="James T.Y."/>
            <person name="O'Malley M.A."/>
            <person name="Stajich J.E."/>
            <person name="Spatafora J.W."/>
            <person name="Visel A."/>
            <person name="Grigoriev I.V."/>
        </authorList>
    </citation>
    <scope>NUCLEOTIDE SEQUENCE [LARGE SCALE GENOMIC DNA]</scope>
    <source>
        <strain evidence="5 6">JEL800</strain>
    </source>
</reference>
<dbReference type="AlphaFoldDB" id="A0A1Y2BUV4"/>
<keyword evidence="6" id="KW-1185">Reference proteome</keyword>
<keyword evidence="2" id="KW-0677">Repeat</keyword>
<protein>
    <submittedName>
        <fullName evidence="5">Serine/threonine protein kinase</fullName>
    </submittedName>
</protein>
<gene>
    <name evidence="5" type="ORF">BCR33DRAFT_720601</name>
</gene>
<keyword evidence="3" id="KW-0067">ATP-binding</keyword>
<dbReference type="Pfam" id="PF13855">
    <property type="entry name" value="LRR_8"/>
    <property type="match status" value="1"/>
</dbReference>
<evidence type="ECO:0000256" key="2">
    <source>
        <dbReference type="ARBA" id="ARBA00022737"/>
    </source>
</evidence>
<feature type="domain" description="Protein kinase" evidence="4">
    <location>
        <begin position="195"/>
        <end position="430"/>
    </location>
</feature>
<dbReference type="PROSITE" id="PS51450">
    <property type="entry name" value="LRR"/>
    <property type="match status" value="1"/>
</dbReference>
<comment type="caution">
    <text evidence="5">The sequence shown here is derived from an EMBL/GenBank/DDBJ whole genome shotgun (WGS) entry which is preliminary data.</text>
</comment>
<sequence>MTTQTIERFERKKSALTSIPPEIVTYASTLRILDLSGNPQLASLPSSVSSLVNLKIAFFSDCGFTVFPPELSKCPSLSMVAFRGNGMNNVPEDSLPPNLRWLILTNNNLTSLPKSIGKCSKLEKCMLAGNSLTDLPVEMSNCSKLGLLRISANKFNSLPGWLLDMPELAFLAFSGNPGSNIVNPQSLEEVPWADLIVGKVLGEGASGIISQATWKRSNTMEEQQVAIKLFKGTVTSDGLPSDEMAACISAERHPNLVTSIGSIVGHPENVKGLVLPLIPPTYKNLGLTPSFESCTRDVYPEGMKLGFDQVLRTLEDVASASVHLHERGISHGDLYAHNILVDQSGSAVFGDFGAAYVYGTQSLVREKWEKLEVLAFGHLIEDMLGVLVDDVSINSVFKLKELHRKCSSRIVTERPLFAKVLEALEEARKY</sequence>
<evidence type="ECO:0000256" key="3">
    <source>
        <dbReference type="PROSITE-ProRule" id="PRU10141"/>
    </source>
</evidence>
<dbReference type="GO" id="GO:0005524">
    <property type="term" value="F:ATP binding"/>
    <property type="evidence" value="ECO:0007669"/>
    <property type="project" value="UniProtKB-UniRule"/>
</dbReference>
<dbReference type="InterPro" id="IPR050216">
    <property type="entry name" value="LRR_domain-containing"/>
</dbReference>
<dbReference type="Pfam" id="PF00560">
    <property type="entry name" value="LRR_1"/>
    <property type="match status" value="1"/>
</dbReference>
<dbReference type="SUPFAM" id="SSF56112">
    <property type="entry name" value="Protein kinase-like (PK-like)"/>
    <property type="match status" value="1"/>
</dbReference>
<organism evidence="5 6">
    <name type="scientific">Rhizoclosmatium globosum</name>
    <dbReference type="NCBI Taxonomy" id="329046"/>
    <lineage>
        <taxon>Eukaryota</taxon>
        <taxon>Fungi</taxon>
        <taxon>Fungi incertae sedis</taxon>
        <taxon>Chytridiomycota</taxon>
        <taxon>Chytridiomycota incertae sedis</taxon>
        <taxon>Chytridiomycetes</taxon>
        <taxon>Chytridiales</taxon>
        <taxon>Chytriomycetaceae</taxon>
        <taxon>Rhizoclosmatium</taxon>
    </lineage>
</organism>
<feature type="binding site" evidence="3">
    <location>
        <position position="228"/>
    </location>
    <ligand>
        <name>ATP</name>
        <dbReference type="ChEBI" id="CHEBI:30616"/>
    </ligand>
</feature>
<dbReference type="SUPFAM" id="SSF52058">
    <property type="entry name" value="L domain-like"/>
    <property type="match status" value="1"/>
</dbReference>
<dbReference type="STRING" id="329046.A0A1Y2BUV4"/>
<dbReference type="Proteomes" id="UP000193642">
    <property type="component" value="Unassembled WGS sequence"/>
</dbReference>
<dbReference type="InterPro" id="IPR032675">
    <property type="entry name" value="LRR_dom_sf"/>
</dbReference>
<dbReference type="PANTHER" id="PTHR48051">
    <property type="match status" value="1"/>
</dbReference>
<dbReference type="PROSITE" id="PS50011">
    <property type="entry name" value="PROTEIN_KINASE_DOM"/>
    <property type="match status" value="1"/>
</dbReference>